<proteinExistence type="predicted"/>
<evidence type="ECO:0000313" key="1">
    <source>
        <dbReference type="EMBL" id="OXG09252.1"/>
    </source>
</evidence>
<reference evidence="1 2" key="1">
    <citation type="submission" date="2016-11" db="EMBL/GenBank/DDBJ databases">
        <title>Whole genomes of Flavobacteriaceae.</title>
        <authorList>
            <person name="Stine C."/>
            <person name="Li C."/>
            <person name="Tadesse D."/>
        </authorList>
    </citation>
    <scope>NUCLEOTIDE SEQUENCE [LARGE SCALE GENOMIC DNA]</scope>
    <source>
        <strain evidence="1 2">DSM 24704</strain>
    </source>
</reference>
<dbReference type="AlphaFoldDB" id="A0A227PHF3"/>
<keyword evidence="2" id="KW-1185">Reference proteome</keyword>
<comment type="caution">
    <text evidence="1">The sequence shown here is derived from an EMBL/GenBank/DDBJ whole genome shotgun (WGS) entry which is preliminary data.</text>
</comment>
<dbReference type="RefSeq" id="WP_089477570.1">
    <property type="nucleotide sequence ID" value="NZ_MUGS01000002.1"/>
</dbReference>
<dbReference type="Proteomes" id="UP000214684">
    <property type="component" value="Unassembled WGS sequence"/>
</dbReference>
<dbReference type="OrthoDB" id="1094279at2"/>
<dbReference type="EMBL" id="MUGS01000002">
    <property type="protein sequence ID" value="OXG09252.1"/>
    <property type="molecule type" value="Genomic_DNA"/>
</dbReference>
<accession>A0A227PHF3</accession>
<evidence type="ECO:0000313" key="2">
    <source>
        <dbReference type="Proteomes" id="UP000214684"/>
    </source>
</evidence>
<sequence length="159" mass="18902">MKKIKRKFKLNVFISYPKDVNKNNYQNPIQSILKNFAWLYRLDYSIDSNTKLFSDEIESNSYYAEPDIIYFRSTDESEIELKAFQKLIKEVFKYNPKLGGVEVGYQLQSASKKYPFPDSYIRPLNYPYLEVFENDKGNIMIPEIELMQLDLTEKKKTDC</sequence>
<name>A0A227PHF3_9FLAO</name>
<organism evidence="1 2">
    <name type="scientific">Flavobacterium araucananum</name>
    <dbReference type="NCBI Taxonomy" id="946678"/>
    <lineage>
        <taxon>Bacteria</taxon>
        <taxon>Pseudomonadati</taxon>
        <taxon>Bacteroidota</taxon>
        <taxon>Flavobacteriia</taxon>
        <taxon>Flavobacteriales</taxon>
        <taxon>Flavobacteriaceae</taxon>
        <taxon>Flavobacterium</taxon>
    </lineage>
</organism>
<gene>
    <name evidence="1" type="ORF">B0A64_00360</name>
</gene>
<protein>
    <submittedName>
        <fullName evidence="1">Uncharacterized protein</fullName>
    </submittedName>
</protein>